<protein>
    <submittedName>
        <fullName evidence="2">Uncharacterized protein</fullName>
    </submittedName>
</protein>
<dbReference type="AlphaFoldDB" id="A0A1L7XXV9"/>
<sequence length="244" mass="28022">MAPKQASSPSPRTPPRRDSRSIPDQASAVHTKLERSDGESKTSQGMSVVVGGSDDENDIEGTIITDGALSISSRSVGNRKKRSHDLNASEDGSDSRDAEEVQPKRHIGFPPPEELPSWFPENIKAIYQVDRHGGALSFKELDAITRYRALIEIVRRRKWKKYLKAGEARWKLQNVVRRLKSRPLSKKFYEFQKKQFDESKEKALRSWKKLEKVHQGTLILDETININFRQERMIYAKKLRTPMH</sequence>
<dbReference type="OrthoDB" id="3546531at2759"/>
<evidence type="ECO:0000313" key="3">
    <source>
        <dbReference type="Proteomes" id="UP000184330"/>
    </source>
</evidence>
<gene>
    <name evidence="2" type="ORF">PAC_19757</name>
</gene>
<dbReference type="Proteomes" id="UP000184330">
    <property type="component" value="Unassembled WGS sequence"/>
</dbReference>
<proteinExistence type="predicted"/>
<evidence type="ECO:0000313" key="2">
    <source>
        <dbReference type="EMBL" id="CZR69857.1"/>
    </source>
</evidence>
<dbReference type="EMBL" id="FJOG01000082">
    <property type="protein sequence ID" value="CZR69857.1"/>
    <property type="molecule type" value="Genomic_DNA"/>
</dbReference>
<accession>A0A1L7XXV9</accession>
<feature type="compositionally biased region" description="Basic and acidic residues" evidence="1">
    <location>
        <begin position="93"/>
        <end position="103"/>
    </location>
</feature>
<organism evidence="2 3">
    <name type="scientific">Phialocephala subalpina</name>
    <dbReference type="NCBI Taxonomy" id="576137"/>
    <lineage>
        <taxon>Eukaryota</taxon>
        <taxon>Fungi</taxon>
        <taxon>Dikarya</taxon>
        <taxon>Ascomycota</taxon>
        <taxon>Pezizomycotina</taxon>
        <taxon>Leotiomycetes</taxon>
        <taxon>Helotiales</taxon>
        <taxon>Mollisiaceae</taxon>
        <taxon>Phialocephala</taxon>
        <taxon>Phialocephala fortinii species complex</taxon>
    </lineage>
</organism>
<keyword evidence="3" id="KW-1185">Reference proteome</keyword>
<feature type="compositionally biased region" description="Basic and acidic residues" evidence="1">
    <location>
        <begin position="31"/>
        <end position="40"/>
    </location>
</feature>
<reference evidence="2 3" key="1">
    <citation type="submission" date="2016-03" db="EMBL/GenBank/DDBJ databases">
        <authorList>
            <person name="Ploux O."/>
        </authorList>
    </citation>
    <scope>NUCLEOTIDE SEQUENCE [LARGE SCALE GENOMIC DNA]</scope>
    <source>
        <strain evidence="2 3">UAMH 11012</strain>
    </source>
</reference>
<feature type="region of interest" description="Disordered" evidence="1">
    <location>
        <begin position="1"/>
        <end position="113"/>
    </location>
</feature>
<evidence type="ECO:0000256" key="1">
    <source>
        <dbReference type="SAM" id="MobiDB-lite"/>
    </source>
</evidence>
<name>A0A1L7XXV9_9HELO</name>